<reference evidence="3 4" key="1">
    <citation type="submission" date="2021-01" db="EMBL/GenBank/DDBJ databases">
        <title>Draft Genome Sequence and Polyhydroxyalkanoate Biosynthetic Potential of Jeongeupia naejangsanensis Type Strain DSM 24253.</title>
        <authorList>
            <person name="Turrini P."/>
            <person name="Artuso I."/>
            <person name="Lugli G.A."/>
            <person name="Frangipani E."/>
            <person name="Ventura M."/>
            <person name="Visca P."/>
        </authorList>
    </citation>
    <scope>NUCLEOTIDE SEQUENCE [LARGE SCALE GENOMIC DNA]</scope>
    <source>
        <strain evidence="3 4">DSM 24253</strain>
    </source>
</reference>
<dbReference type="RefSeq" id="WP_203536469.1">
    <property type="nucleotide sequence ID" value="NZ_JAESND010000001.1"/>
</dbReference>
<evidence type="ECO:0000256" key="2">
    <source>
        <dbReference type="SAM" id="Phobius"/>
    </source>
</evidence>
<gene>
    <name evidence="3" type="ORF">JMJ54_03085</name>
</gene>
<sequence>MDILLILTYTAICYCVFKVFKVPVNKWTVPTAFLGGVFLIGALLLIMNYNHPYSDSAQKAVITSGLSPLIKGEVIQVTDKVNVPMKKGELIYRIDPTAFLARRDALKASLVSAEHDVLGLQASLDAADAQIKQQRAIRDKAFKDSQRFSCSGLSKENCPYAERDITTAQQNLKAEDEKLNQLTSNKQQINEQLNSQIGGVNAKVVNLQAQLKEAQFNLDNTVVRAPTDGYVTQLLVKPGQIATPFAMTPLVVFVSDSQRKNIIASFRQNASMRLEPGNEAEIVFTAIPGEVFKGKVVQVMPAIADGAYRPSGVMQSISVDPKQNGIHVEISLDNPPAGLVEGIAAQVAVYSEHFHHVAIIRRVLLRMTSWLHYLYFDH</sequence>
<dbReference type="Gene3D" id="1.10.287.470">
    <property type="entry name" value="Helix hairpin bin"/>
    <property type="match status" value="1"/>
</dbReference>
<name>A0ABS2BGS3_9NEIS</name>
<dbReference type="EMBL" id="JAESND010000001">
    <property type="protein sequence ID" value="MBM3114804.1"/>
    <property type="molecule type" value="Genomic_DNA"/>
</dbReference>
<keyword evidence="4" id="KW-1185">Reference proteome</keyword>
<keyword evidence="1" id="KW-0175">Coiled coil</keyword>
<dbReference type="Gene3D" id="2.40.50.100">
    <property type="match status" value="1"/>
</dbReference>
<keyword evidence="2" id="KW-1133">Transmembrane helix</keyword>
<accession>A0ABS2BGS3</accession>
<dbReference type="SUPFAM" id="SSF111369">
    <property type="entry name" value="HlyD-like secretion proteins"/>
    <property type="match status" value="2"/>
</dbReference>
<dbReference type="PANTHER" id="PTHR30386:SF18">
    <property type="entry name" value="INNER MEMBRANE PROTEIN YIAV-RELATED"/>
    <property type="match status" value="1"/>
</dbReference>
<dbReference type="Proteomes" id="UP000809431">
    <property type="component" value="Unassembled WGS sequence"/>
</dbReference>
<comment type="caution">
    <text evidence="3">The sequence shown here is derived from an EMBL/GenBank/DDBJ whole genome shotgun (WGS) entry which is preliminary data.</text>
</comment>
<feature type="coiled-coil region" evidence="1">
    <location>
        <begin position="165"/>
        <end position="210"/>
    </location>
</feature>
<feature type="transmembrane region" description="Helical" evidence="2">
    <location>
        <begin position="27"/>
        <end position="49"/>
    </location>
</feature>
<dbReference type="PANTHER" id="PTHR30386">
    <property type="entry name" value="MEMBRANE FUSION SUBUNIT OF EMRAB-TOLC MULTIDRUG EFFLUX PUMP"/>
    <property type="match status" value="1"/>
</dbReference>
<protein>
    <submittedName>
        <fullName evidence="3">HlyD family secretion protein</fullName>
    </submittedName>
</protein>
<keyword evidence="2" id="KW-0472">Membrane</keyword>
<proteinExistence type="predicted"/>
<evidence type="ECO:0000313" key="4">
    <source>
        <dbReference type="Proteomes" id="UP000809431"/>
    </source>
</evidence>
<evidence type="ECO:0000256" key="1">
    <source>
        <dbReference type="SAM" id="Coils"/>
    </source>
</evidence>
<keyword evidence="2" id="KW-0812">Transmembrane</keyword>
<dbReference type="Gene3D" id="2.40.30.170">
    <property type="match status" value="1"/>
</dbReference>
<dbReference type="InterPro" id="IPR050739">
    <property type="entry name" value="MFP"/>
</dbReference>
<organism evidence="3 4">
    <name type="scientific">Jeongeupia naejangsanensis</name>
    <dbReference type="NCBI Taxonomy" id="613195"/>
    <lineage>
        <taxon>Bacteria</taxon>
        <taxon>Pseudomonadati</taxon>
        <taxon>Pseudomonadota</taxon>
        <taxon>Betaproteobacteria</taxon>
        <taxon>Neisseriales</taxon>
        <taxon>Chitinibacteraceae</taxon>
        <taxon>Jeongeupia</taxon>
    </lineage>
</organism>
<evidence type="ECO:0000313" key="3">
    <source>
        <dbReference type="EMBL" id="MBM3114804.1"/>
    </source>
</evidence>